<keyword evidence="1" id="KW-0812">Transmembrane</keyword>
<evidence type="ECO:0000313" key="2">
    <source>
        <dbReference type="EMBL" id="GFB23989.1"/>
    </source>
</evidence>
<evidence type="ECO:0000256" key="1">
    <source>
        <dbReference type="SAM" id="Phobius"/>
    </source>
</evidence>
<proteinExistence type="predicted"/>
<keyword evidence="1" id="KW-0472">Membrane</keyword>
<gene>
    <name evidence="2" type="ORF">Tci_695960</name>
</gene>
<feature type="non-terminal residue" evidence="2">
    <location>
        <position position="178"/>
    </location>
</feature>
<accession>A0A699L6Y4</accession>
<comment type="caution">
    <text evidence="2">The sequence shown here is derived from an EMBL/GenBank/DDBJ whole genome shotgun (WGS) entry which is preliminary data.</text>
</comment>
<feature type="transmembrane region" description="Helical" evidence="1">
    <location>
        <begin position="84"/>
        <end position="106"/>
    </location>
</feature>
<keyword evidence="1" id="KW-1133">Transmembrane helix</keyword>
<sequence>MKLASILIKKVYLLSLRERMKLDLEARLMGETLVLNRSLDPLYGDYIKLNDLNVALELRKDQVDNLMPTIKEDEDKFEYKGKNVVGAFMNVLIFVGKFSVVTHFVVVENMDGSRDQDMRDVIFEEPFCNASCVEARRFDGLITIHNSNDKVTYQMVRSHPMFKHISNAQCNKIKPLLK</sequence>
<name>A0A699L6Y4_TANCI</name>
<protein>
    <submittedName>
        <fullName evidence="2">Uncharacterized protein</fullName>
    </submittedName>
</protein>
<dbReference type="EMBL" id="BKCJ010582962">
    <property type="protein sequence ID" value="GFB23989.1"/>
    <property type="molecule type" value="Genomic_DNA"/>
</dbReference>
<reference evidence="2" key="1">
    <citation type="journal article" date="2019" name="Sci. Rep.">
        <title>Draft genome of Tanacetum cinerariifolium, the natural source of mosquito coil.</title>
        <authorList>
            <person name="Yamashiro T."/>
            <person name="Shiraishi A."/>
            <person name="Satake H."/>
            <person name="Nakayama K."/>
        </authorList>
    </citation>
    <scope>NUCLEOTIDE SEQUENCE</scope>
</reference>
<organism evidence="2">
    <name type="scientific">Tanacetum cinerariifolium</name>
    <name type="common">Dalmatian daisy</name>
    <name type="synonym">Chrysanthemum cinerariifolium</name>
    <dbReference type="NCBI Taxonomy" id="118510"/>
    <lineage>
        <taxon>Eukaryota</taxon>
        <taxon>Viridiplantae</taxon>
        <taxon>Streptophyta</taxon>
        <taxon>Embryophyta</taxon>
        <taxon>Tracheophyta</taxon>
        <taxon>Spermatophyta</taxon>
        <taxon>Magnoliopsida</taxon>
        <taxon>eudicotyledons</taxon>
        <taxon>Gunneridae</taxon>
        <taxon>Pentapetalae</taxon>
        <taxon>asterids</taxon>
        <taxon>campanulids</taxon>
        <taxon>Asterales</taxon>
        <taxon>Asteraceae</taxon>
        <taxon>Asteroideae</taxon>
        <taxon>Anthemideae</taxon>
        <taxon>Anthemidinae</taxon>
        <taxon>Tanacetum</taxon>
    </lineage>
</organism>
<dbReference type="AlphaFoldDB" id="A0A699L6Y4"/>